<proteinExistence type="predicted"/>
<name>A0AAE3W260_9ACTN</name>
<gene>
    <name evidence="1" type="ORF">J2S42_004645</name>
</gene>
<dbReference type="RefSeq" id="WP_307242350.1">
    <property type="nucleotide sequence ID" value="NZ_JAUSUZ010000001.1"/>
</dbReference>
<evidence type="ECO:0000313" key="2">
    <source>
        <dbReference type="Proteomes" id="UP001240236"/>
    </source>
</evidence>
<protein>
    <submittedName>
        <fullName evidence="1">Uncharacterized protein</fullName>
    </submittedName>
</protein>
<keyword evidence="2" id="KW-1185">Reference proteome</keyword>
<dbReference type="InterPro" id="IPR048142">
    <property type="entry name" value="QRL_CxxC_CxxC"/>
</dbReference>
<reference evidence="1 2" key="1">
    <citation type="submission" date="2023-07" db="EMBL/GenBank/DDBJ databases">
        <title>Sequencing the genomes of 1000 actinobacteria strains.</title>
        <authorList>
            <person name="Klenk H.-P."/>
        </authorList>
    </citation>
    <scope>NUCLEOTIDE SEQUENCE [LARGE SCALE GENOMIC DNA]</scope>
    <source>
        <strain evidence="1 2">DSM 44709</strain>
    </source>
</reference>
<dbReference type="Proteomes" id="UP001240236">
    <property type="component" value="Unassembled WGS sequence"/>
</dbReference>
<comment type="caution">
    <text evidence="1">The sequence shown here is derived from an EMBL/GenBank/DDBJ whole genome shotgun (WGS) entry which is preliminary data.</text>
</comment>
<accession>A0AAE3W260</accession>
<dbReference type="NCBIfam" id="NF041638">
    <property type="entry name" value="QRL_CxxC_CxxC"/>
    <property type="match status" value="1"/>
</dbReference>
<dbReference type="AlphaFoldDB" id="A0AAE3W260"/>
<evidence type="ECO:0000313" key="1">
    <source>
        <dbReference type="EMBL" id="MDQ0367976.1"/>
    </source>
</evidence>
<organism evidence="1 2">
    <name type="scientific">Catenuloplanes indicus</name>
    <dbReference type="NCBI Taxonomy" id="137267"/>
    <lineage>
        <taxon>Bacteria</taxon>
        <taxon>Bacillati</taxon>
        <taxon>Actinomycetota</taxon>
        <taxon>Actinomycetes</taxon>
        <taxon>Micromonosporales</taxon>
        <taxon>Micromonosporaceae</taxon>
        <taxon>Catenuloplanes</taxon>
    </lineage>
</organism>
<sequence length="123" mass="13359">MARTRAAFHDPTGARYGIPTFWWRGAPDGYATRRQLRQRGLCPGGQPVAAQVLWAGVGGTRAAYLYRLDLARPKRTASPAVLAALAAAMRARKTCPTCRTVRPYVISRSLGECVPCAYPEVPA</sequence>
<dbReference type="EMBL" id="JAUSUZ010000001">
    <property type="protein sequence ID" value="MDQ0367976.1"/>
    <property type="molecule type" value="Genomic_DNA"/>
</dbReference>